<keyword evidence="1" id="KW-0378">Hydrolase</keyword>
<evidence type="ECO:0000313" key="1">
    <source>
        <dbReference type="EMBL" id="REF36578.1"/>
    </source>
</evidence>
<dbReference type="PANTHER" id="PTHR43611:SF3">
    <property type="entry name" value="FLAVIN MONONUCLEOTIDE HYDROLASE 1, CHLOROPLATIC"/>
    <property type="match status" value="1"/>
</dbReference>
<dbReference type="InterPro" id="IPR023214">
    <property type="entry name" value="HAD_sf"/>
</dbReference>
<dbReference type="InterPro" id="IPR006439">
    <property type="entry name" value="HAD-SF_hydro_IA"/>
</dbReference>
<dbReference type="PRINTS" id="PR00413">
    <property type="entry name" value="HADHALOGNASE"/>
</dbReference>
<dbReference type="Gene3D" id="3.40.50.1000">
    <property type="entry name" value="HAD superfamily/HAD-like"/>
    <property type="match status" value="1"/>
</dbReference>
<accession>A0A3D9V4B5</accession>
<protein>
    <submittedName>
        <fullName evidence="1">Putative hydrolase of the HAD superfamily</fullName>
    </submittedName>
</protein>
<evidence type="ECO:0000313" key="2">
    <source>
        <dbReference type="Proteomes" id="UP000256485"/>
    </source>
</evidence>
<dbReference type="RefSeq" id="WP_115850198.1">
    <property type="nucleotide sequence ID" value="NZ_QTUC01000001.1"/>
</dbReference>
<reference evidence="1 2" key="1">
    <citation type="submission" date="2018-08" db="EMBL/GenBank/DDBJ databases">
        <title>Sequencing the genomes of 1000 actinobacteria strains.</title>
        <authorList>
            <person name="Klenk H.-P."/>
        </authorList>
    </citation>
    <scope>NUCLEOTIDE SEQUENCE [LARGE SCALE GENOMIC DNA]</scope>
    <source>
        <strain evidence="1 2">DSM 22891</strain>
    </source>
</reference>
<proteinExistence type="predicted"/>
<name>A0A3D9V4B5_THECX</name>
<keyword evidence="2" id="KW-1185">Reference proteome</keyword>
<organism evidence="1 2">
    <name type="scientific">Thermasporomyces composti</name>
    <dbReference type="NCBI Taxonomy" id="696763"/>
    <lineage>
        <taxon>Bacteria</taxon>
        <taxon>Bacillati</taxon>
        <taxon>Actinomycetota</taxon>
        <taxon>Actinomycetes</taxon>
        <taxon>Propionibacteriales</taxon>
        <taxon>Nocardioidaceae</taxon>
        <taxon>Thermasporomyces</taxon>
    </lineage>
</organism>
<gene>
    <name evidence="1" type="ORF">DFJ64_1991</name>
</gene>
<dbReference type="GO" id="GO:0016787">
    <property type="term" value="F:hydrolase activity"/>
    <property type="evidence" value="ECO:0007669"/>
    <property type="project" value="UniProtKB-KW"/>
</dbReference>
<dbReference type="InterPro" id="IPR036412">
    <property type="entry name" value="HAD-like_sf"/>
</dbReference>
<dbReference type="AlphaFoldDB" id="A0A3D9V4B5"/>
<dbReference type="SUPFAM" id="SSF56784">
    <property type="entry name" value="HAD-like"/>
    <property type="match status" value="1"/>
</dbReference>
<dbReference type="OrthoDB" id="9797415at2"/>
<dbReference type="PANTHER" id="PTHR43611">
    <property type="entry name" value="ALPHA-D-GLUCOSE 1-PHOSPHATE PHOSPHATASE"/>
    <property type="match status" value="1"/>
</dbReference>
<dbReference type="NCBIfam" id="TIGR01509">
    <property type="entry name" value="HAD-SF-IA-v3"/>
    <property type="match status" value="1"/>
</dbReference>
<dbReference type="Pfam" id="PF00702">
    <property type="entry name" value="Hydrolase"/>
    <property type="match status" value="1"/>
</dbReference>
<dbReference type="EMBL" id="QTUC01000001">
    <property type="protein sequence ID" value="REF36578.1"/>
    <property type="molecule type" value="Genomic_DNA"/>
</dbReference>
<comment type="caution">
    <text evidence="1">The sequence shown here is derived from an EMBL/GenBank/DDBJ whole genome shotgun (WGS) entry which is preliminary data.</text>
</comment>
<dbReference type="Proteomes" id="UP000256485">
    <property type="component" value="Unassembled WGS sequence"/>
</dbReference>
<sequence>MAARSSRSFDAILCDVDGVVRLWGDGMEQLDAAYGLPAGTLAAHAFAPHRLYPAITGQVTDEEWRESVAYDLATPCGSLDRARRLVKDWSALVGEVDHTVLDLLTAARRHVPVALVSNATTRLEHDLASLGLLDAVDAVVNTARLGVCKPDVRVMRHAAERLGVTPDRCLFVDDSAENVEAARTLGMTGVVYRSPEDLRTALAWLLSQGSVESSAP</sequence>